<comment type="subcellular location">
    <subcellularLocation>
        <location evidence="1">Membrane</location>
        <topology evidence="1">Multi-pass membrane protein</topology>
    </subcellularLocation>
</comment>
<feature type="transmembrane region" description="Helical" evidence="8">
    <location>
        <begin position="141"/>
        <end position="160"/>
    </location>
</feature>
<dbReference type="Proteomes" id="UP000266234">
    <property type="component" value="Unassembled WGS sequence"/>
</dbReference>
<evidence type="ECO:0000256" key="8">
    <source>
        <dbReference type="SAM" id="Phobius"/>
    </source>
</evidence>
<gene>
    <name evidence="10" type="ORF">FLONG3_1960</name>
</gene>
<keyword evidence="3 8" id="KW-0812">Transmembrane</keyword>
<feature type="transmembrane region" description="Helical" evidence="8">
    <location>
        <begin position="399"/>
        <end position="417"/>
    </location>
</feature>
<dbReference type="FunFam" id="1.20.1250.20:FF:000013">
    <property type="entry name" value="MFS general substrate transporter"/>
    <property type="match status" value="1"/>
</dbReference>
<feature type="compositionally biased region" description="Basic and acidic residues" evidence="7">
    <location>
        <begin position="14"/>
        <end position="31"/>
    </location>
</feature>
<feature type="transmembrane region" description="Helical" evidence="8">
    <location>
        <begin position="238"/>
        <end position="258"/>
    </location>
</feature>
<dbReference type="FunFam" id="1.20.1250.20:FF:000057">
    <property type="entry name" value="MFS general substrate transporter"/>
    <property type="match status" value="1"/>
</dbReference>
<feature type="transmembrane region" description="Helical" evidence="8">
    <location>
        <begin position="373"/>
        <end position="393"/>
    </location>
</feature>
<sequence>MATSDIQNSSVPEGNERKGQDDVAHDSHIERVDTRATNDDAVFSKFPKMDKVDEFGAHAKTDPREIALVKRLDRYIIPMLWLMYLFNYLDRNALVNARLNNLEEDLGLQGTQYNTCVSILFVGYIAGQVPSNMLINRVRPSWYMAGFCLAWSIVSLLTFLAKDYQSMVALRFILGVTEAPFYPGALFILSMFYTRKELAVRLAIFYTGNMVASSFAGLIAAAVFAGLDKTHGLAGWQWLFIIQGALSIFTAVLAFIFLPDHPLTTRWLSEEQRQLAYNRIQADTTDVREETSVWVGLRESVTDWRTWALCLMYNLHLSSVGFQNFLPSVMETLGYNRTITLVLTCPPYLLAAIVGITMAWTSGRWNERTMHITICKCIVMAGFIIAVSTLNLAARMFSIYLFVGFSFGINNIILAWISATVGQTSEKKAVSLAICNTFGNLAHVYTAYLWPSSDEPRYTVAWVSSIAFSLGVVAIAWFLRISLKRQNAKTRRDHPEVTNFYVY</sequence>
<dbReference type="InterPro" id="IPR011701">
    <property type="entry name" value="MFS"/>
</dbReference>
<dbReference type="InterPro" id="IPR036259">
    <property type="entry name" value="MFS_trans_sf"/>
</dbReference>
<evidence type="ECO:0000256" key="1">
    <source>
        <dbReference type="ARBA" id="ARBA00004141"/>
    </source>
</evidence>
<feature type="compositionally biased region" description="Polar residues" evidence="7">
    <location>
        <begin position="1"/>
        <end position="12"/>
    </location>
</feature>
<dbReference type="Gene3D" id="1.20.1250.20">
    <property type="entry name" value="MFS general substrate transporter like domains"/>
    <property type="match status" value="2"/>
</dbReference>
<dbReference type="InterPro" id="IPR020846">
    <property type="entry name" value="MFS_dom"/>
</dbReference>
<evidence type="ECO:0000259" key="9">
    <source>
        <dbReference type="PROSITE" id="PS50850"/>
    </source>
</evidence>
<keyword evidence="5 8" id="KW-0472">Membrane</keyword>
<accession>A0A395T654</accession>
<evidence type="ECO:0000256" key="2">
    <source>
        <dbReference type="ARBA" id="ARBA00022448"/>
    </source>
</evidence>
<keyword evidence="11" id="KW-1185">Reference proteome</keyword>
<reference evidence="10 11" key="1">
    <citation type="journal article" date="2018" name="PLoS Pathog.">
        <title>Evolution of structural diversity of trichothecenes, a family of toxins produced by plant pathogenic and entomopathogenic fungi.</title>
        <authorList>
            <person name="Proctor R.H."/>
            <person name="McCormick S.P."/>
            <person name="Kim H.S."/>
            <person name="Cardoza R.E."/>
            <person name="Stanley A.M."/>
            <person name="Lindo L."/>
            <person name="Kelly A."/>
            <person name="Brown D.W."/>
            <person name="Lee T."/>
            <person name="Vaughan M.M."/>
            <person name="Alexander N.J."/>
            <person name="Busman M."/>
            <person name="Gutierrez S."/>
        </authorList>
    </citation>
    <scope>NUCLEOTIDE SEQUENCE [LARGE SCALE GENOMIC DNA]</scope>
    <source>
        <strain evidence="10 11">NRRL 20695</strain>
    </source>
</reference>
<evidence type="ECO:0000313" key="11">
    <source>
        <dbReference type="Proteomes" id="UP000266234"/>
    </source>
</evidence>
<feature type="region of interest" description="Disordered" evidence="7">
    <location>
        <begin position="1"/>
        <end position="31"/>
    </location>
</feature>
<dbReference type="GO" id="GO:0022857">
    <property type="term" value="F:transmembrane transporter activity"/>
    <property type="evidence" value="ECO:0007669"/>
    <property type="project" value="InterPro"/>
</dbReference>
<dbReference type="OrthoDB" id="2250022at2759"/>
<evidence type="ECO:0000256" key="3">
    <source>
        <dbReference type="ARBA" id="ARBA00022692"/>
    </source>
</evidence>
<dbReference type="Pfam" id="PF07690">
    <property type="entry name" value="MFS_1"/>
    <property type="match status" value="1"/>
</dbReference>
<evidence type="ECO:0000256" key="6">
    <source>
        <dbReference type="ARBA" id="ARBA00023180"/>
    </source>
</evidence>
<keyword evidence="6" id="KW-0325">Glycoprotein</keyword>
<feature type="domain" description="Major facilitator superfamily (MFS) profile" evidence="9">
    <location>
        <begin position="76"/>
        <end position="489"/>
    </location>
</feature>
<dbReference type="PANTHER" id="PTHR43791">
    <property type="entry name" value="PERMEASE-RELATED"/>
    <property type="match status" value="1"/>
</dbReference>
<organism evidence="10 11">
    <name type="scientific">Fusarium longipes</name>
    <dbReference type="NCBI Taxonomy" id="694270"/>
    <lineage>
        <taxon>Eukaryota</taxon>
        <taxon>Fungi</taxon>
        <taxon>Dikarya</taxon>
        <taxon>Ascomycota</taxon>
        <taxon>Pezizomycotina</taxon>
        <taxon>Sordariomycetes</taxon>
        <taxon>Hypocreomycetidae</taxon>
        <taxon>Hypocreales</taxon>
        <taxon>Nectriaceae</taxon>
        <taxon>Fusarium</taxon>
    </lineage>
</organism>
<evidence type="ECO:0000256" key="4">
    <source>
        <dbReference type="ARBA" id="ARBA00022989"/>
    </source>
</evidence>
<dbReference type="SUPFAM" id="SSF103473">
    <property type="entry name" value="MFS general substrate transporter"/>
    <property type="match status" value="1"/>
</dbReference>
<evidence type="ECO:0000256" key="5">
    <source>
        <dbReference type="ARBA" id="ARBA00023136"/>
    </source>
</evidence>
<comment type="caution">
    <text evidence="10">The sequence shown here is derived from an EMBL/GenBank/DDBJ whole genome shotgun (WGS) entry which is preliminary data.</text>
</comment>
<feature type="transmembrane region" description="Helical" evidence="8">
    <location>
        <begin position="172"/>
        <end position="192"/>
    </location>
</feature>
<dbReference type="PROSITE" id="PS50850">
    <property type="entry name" value="MFS"/>
    <property type="match status" value="1"/>
</dbReference>
<dbReference type="GO" id="GO:0016020">
    <property type="term" value="C:membrane"/>
    <property type="evidence" value="ECO:0007669"/>
    <property type="project" value="UniProtKB-SubCell"/>
</dbReference>
<feature type="transmembrane region" description="Helical" evidence="8">
    <location>
        <begin position="460"/>
        <end position="479"/>
    </location>
</feature>
<name>A0A395T654_9HYPO</name>
<evidence type="ECO:0000256" key="7">
    <source>
        <dbReference type="SAM" id="MobiDB-lite"/>
    </source>
</evidence>
<feature type="transmembrane region" description="Helical" evidence="8">
    <location>
        <begin position="338"/>
        <end position="361"/>
    </location>
</feature>
<proteinExistence type="predicted"/>
<feature type="transmembrane region" description="Helical" evidence="8">
    <location>
        <begin position="204"/>
        <end position="226"/>
    </location>
</feature>
<keyword evidence="4 8" id="KW-1133">Transmembrane helix</keyword>
<dbReference type="PANTHER" id="PTHR43791:SF62">
    <property type="entry name" value="MAJOR FACILITATOR SUPERFAMILY (MFS) PROFILE DOMAIN-CONTAINING PROTEIN"/>
    <property type="match status" value="1"/>
</dbReference>
<protein>
    <recommendedName>
        <fullName evidence="9">Major facilitator superfamily (MFS) profile domain-containing protein</fullName>
    </recommendedName>
</protein>
<dbReference type="EMBL" id="PXOG01000039">
    <property type="protein sequence ID" value="RGP79889.1"/>
    <property type="molecule type" value="Genomic_DNA"/>
</dbReference>
<dbReference type="AlphaFoldDB" id="A0A395T654"/>
<evidence type="ECO:0000313" key="10">
    <source>
        <dbReference type="EMBL" id="RGP79889.1"/>
    </source>
</evidence>
<keyword evidence="2" id="KW-0813">Transport</keyword>